<dbReference type="EMBL" id="JAFJMO010000010">
    <property type="protein sequence ID" value="KAJ8265787.1"/>
    <property type="molecule type" value="Genomic_DNA"/>
</dbReference>
<name>A0A9Q1HUN1_CONCO</name>
<reference evidence="1" key="1">
    <citation type="journal article" date="2023" name="Science">
        <title>Genome structures resolve the early diversification of teleost fishes.</title>
        <authorList>
            <person name="Parey E."/>
            <person name="Louis A."/>
            <person name="Montfort J."/>
            <person name="Bouchez O."/>
            <person name="Roques C."/>
            <person name="Iampietro C."/>
            <person name="Lluch J."/>
            <person name="Castinel A."/>
            <person name="Donnadieu C."/>
            <person name="Desvignes T."/>
            <person name="Floi Bucao C."/>
            <person name="Jouanno E."/>
            <person name="Wen M."/>
            <person name="Mejri S."/>
            <person name="Dirks R."/>
            <person name="Jansen H."/>
            <person name="Henkel C."/>
            <person name="Chen W.J."/>
            <person name="Zahm M."/>
            <person name="Cabau C."/>
            <person name="Klopp C."/>
            <person name="Thompson A.W."/>
            <person name="Robinson-Rechavi M."/>
            <person name="Braasch I."/>
            <person name="Lecointre G."/>
            <person name="Bobe J."/>
            <person name="Postlethwait J.H."/>
            <person name="Berthelot C."/>
            <person name="Roest Crollius H."/>
            <person name="Guiguen Y."/>
        </authorList>
    </citation>
    <scope>NUCLEOTIDE SEQUENCE</scope>
    <source>
        <strain evidence="1">Concon-B</strain>
    </source>
</reference>
<protein>
    <submittedName>
        <fullName evidence="1">Uncharacterized protein</fullName>
    </submittedName>
</protein>
<gene>
    <name evidence="1" type="ORF">COCON_G00148860</name>
</gene>
<evidence type="ECO:0000313" key="2">
    <source>
        <dbReference type="Proteomes" id="UP001152803"/>
    </source>
</evidence>
<evidence type="ECO:0000313" key="1">
    <source>
        <dbReference type="EMBL" id="KAJ8265787.1"/>
    </source>
</evidence>
<accession>A0A9Q1HUN1</accession>
<proteinExistence type="predicted"/>
<sequence length="70" mass="7964">MDTILTLLHHQGTRNRHECTWIALRCGLRRSTVTSIEVLNEPSQHGGFHYYFLTPTSCKRGSGYMALNAD</sequence>
<keyword evidence="2" id="KW-1185">Reference proteome</keyword>
<dbReference type="AlphaFoldDB" id="A0A9Q1HUN1"/>
<comment type="caution">
    <text evidence="1">The sequence shown here is derived from an EMBL/GenBank/DDBJ whole genome shotgun (WGS) entry which is preliminary data.</text>
</comment>
<dbReference type="Proteomes" id="UP001152803">
    <property type="component" value="Unassembled WGS sequence"/>
</dbReference>
<organism evidence="1 2">
    <name type="scientific">Conger conger</name>
    <name type="common">Conger eel</name>
    <name type="synonym">Muraena conger</name>
    <dbReference type="NCBI Taxonomy" id="82655"/>
    <lineage>
        <taxon>Eukaryota</taxon>
        <taxon>Metazoa</taxon>
        <taxon>Chordata</taxon>
        <taxon>Craniata</taxon>
        <taxon>Vertebrata</taxon>
        <taxon>Euteleostomi</taxon>
        <taxon>Actinopterygii</taxon>
        <taxon>Neopterygii</taxon>
        <taxon>Teleostei</taxon>
        <taxon>Anguilliformes</taxon>
        <taxon>Congridae</taxon>
        <taxon>Conger</taxon>
    </lineage>
</organism>